<reference evidence="3 4" key="1">
    <citation type="journal article" date="2019" name="Int. J. Syst. Evol. Microbiol.">
        <title>The Global Catalogue of Microorganisms (GCM) 10K type strain sequencing project: providing services to taxonomists for standard genome sequencing and annotation.</title>
        <authorList>
            <consortium name="The Broad Institute Genomics Platform"/>
            <consortium name="The Broad Institute Genome Sequencing Center for Infectious Disease"/>
            <person name="Wu L."/>
            <person name="Ma J."/>
        </authorList>
    </citation>
    <scope>NUCLEOTIDE SEQUENCE [LARGE SCALE GENOMIC DNA]</scope>
    <source>
        <strain evidence="3 4">JCM 10671</strain>
    </source>
</reference>
<comment type="caution">
    <text evidence="3">The sequence shown here is derived from an EMBL/GenBank/DDBJ whole genome shotgun (WGS) entry which is preliminary data.</text>
</comment>
<dbReference type="EMBL" id="BAAAHE010000035">
    <property type="protein sequence ID" value="GAA0629335.1"/>
    <property type="molecule type" value="Genomic_DNA"/>
</dbReference>
<proteinExistence type="predicted"/>
<dbReference type="Proteomes" id="UP001500957">
    <property type="component" value="Unassembled WGS sequence"/>
</dbReference>
<sequence>MVGARVAGSPAAIELARRGRKVVVLDSSTFPSDTLSTHVVFPTLTAELAALGALEPLLATGTPKQPKVLINHGGIDVHWDYTPVDGYDFGMCPRRTTLDGVLVDVAREAGAEIREATKVTGLEWTAGRVSGVHYKDREGNTGTIGCKLVIGADGRRSTVASLVGSAVPYRRDENGRGLVFMYVDDPYPADSEERSQLFQWRVGDTLGMYFPTCDNGAVVLFMPPREQVNWFGQDLVHWNERLNQYPMLKERIAGGAPRTKLRKASDPFSYFRKSSGPGWALVGDAGHFKDPVIAQGIRDGVHYGRKLGQAAAAALDDPTWLDRALFDWELDRDRECVISYHFALRLSKTHPVSPVELEIWKASEHDPQRARRLADAFGRTLSPEKLLNYPDLITWTARGFLDRRQSNRDVLGDVTRELSTKARLYRDLARISRGKRLVPRNWEAWGGTKPIPPEKLTADHVAPRQPQRSDLARDEGELVRASANGVHPAPTLEQAS</sequence>
<dbReference type="InterPro" id="IPR036188">
    <property type="entry name" value="FAD/NAD-bd_sf"/>
</dbReference>
<dbReference type="Gene3D" id="3.30.9.100">
    <property type="match status" value="1"/>
</dbReference>
<evidence type="ECO:0000313" key="3">
    <source>
        <dbReference type="EMBL" id="GAA0629335.1"/>
    </source>
</evidence>
<dbReference type="PANTHER" id="PTHR42685">
    <property type="entry name" value="GERANYLGERANYL DIPHOSPHATE REDUCTASE"/>
    <property type="match status" value="1"/>
</dbReference>
<protein>
    <submittedName>
        <fullName evidence="3">NAD(P)/FAD-dependent oxidoreductase</fullName>
    </submittedName>
</protein>
<dbReference type="Pfam" id="PF01494">
    <property type="entry name" value="FAD_binding_3"/>
    <property type="match status" value="1"/>
</dbReference>
<evidence type="ECO:0000259" key="2">
    <source>
        <dbReference type="Pfam" id="PF01494"/>
    </source>
</evidence>
<dbReference type="Gene3D" id="3.50.50.60">
    <property type="entry name" value="FAD/NAD(P)-binding domain"/>
    <property type="match status" value="1"/>
</dbReference>
<feature type="domain" description="FAD-binding" evidence="2">
    <location>
        <begin position="2"/>
        <end position="316"/>
    </location>
</feature>
<dbReference type="PANTHER" id="PTHR42685:SF22">
    <property type="entry name" value="CONDITIONED MEDIUM FACTOR RECEPTOR 1"/>
    <property type="match status" value="1"/>
</dbReference>
<dbReference type="InterPro" id="IPR050407">
    <property type="entry name" value="Geranylgeranyl_reductase"/>
</dbReference>
<accession>A0ABN1H5F9</accession>
<keyword evidence="4" id="KW-1185">Reference proteome</keyword>
<evidence type="ECO:0000313" key="4">
    <source>
        <dbReference type="Proteomes" id="UP001500957"/>
    </source>
</evidence>
<evidence type="ECO:0000256" key="1">
    <source>
        <dbReference type="SAM" id="MobiDB-lite"/>
    </source>
</evidence>
<organism evidence="3 4">
    <name type="scientific">Sporichthya brevicatena</name>
    <dbReference type="NCBI Taxonomy" id="171442"/>
    <lineage>
        <taxon>Bacteria</taxon>
        <taxon>Bacillati</taxon>
        <taxon>Actinomycetota</taxon>
        <taxon>Actinomycetes</taxon>
        <taxon>Sporichthyales</taxon>
        <taxon>Sporichthyaceae</taxon>
        <taxon>Sporichthya</taxon>
    </lineage>
</organism>
<dbReference type="InterPro" id="IPR002938">
    <property type="entry name" value="FAD-bd"/>
</dbReference>
<dbReference type="SUPFAM" id="SSF51905">
    <property type="entry name" value="FAD/NAD(P)-binding domain"/>
    <property type="match status" value="1"/>
</dbReference>
<gene>
    <name evidence="3" type="ORF">GCM10009547_36230</name>
</gene>
<feature type="region of interest" description="Disordered" evidence="1">
    <location>
        <begin position="446"/>
        <end position="496"/>
    </location>
</feature>
<name>A0ABN1H5F9_9ACTN</name>